<feature type="domain" description="HTH gntR-type" evidence="4">
    <location>
        <begin position="7"/>
        <end position="75"/>
    </location>
</feature>
<dbReference type="Pfam" id="PF07729">
    <property type="entry name" value="FCD"/>
    <property type="match status" value="1"/>
</dbReference>
<name>A0A3N0BNR4_9MICC</name>
<dbReference type="SMART" id="SM00345">
    <property type="entry name" value="HTH_GNTR"/>
    <property type="match status" value="1"/>
</dbReference>
<dbReference type="SUPFAM" id="SSF48008">
    <property type="entry name" value="GntR ligand-binding domain-like"/>
    <property type="match status" value="1"/>
</dbReference>
<evidence type="ECO:0000256" key="2">
    <source>
        <dbReference type="ARBA" id="ARBA00023125"/>
    </source>
</evidence>
<dbReference type="RefSeq" id="WP_123256553.1">
    <property type="nucleotide sequence ID" value="NZ_RBED01000135.1"/>
</dbReference>
<dbReference type="Gene3D" id="1.10.10.10">
    <property type="entry name" value="Winged helix-like DNA-binding domain superfamily/Winged helix DNA-binding domain"/>
    <property type="match status" value="1"/>
</dbReference>
<dbReference type="PRINTS" id="PR00035">
    <property type="entry name" value="HTHGNTR"/>
</dbReference>
<dbReference type="InterPro" id="IPR036388">
    <property type="entry name" value="WH-like_DNA-bd_sf"/>
</dbReference>
<dbReference type="SMART" id="SM00895">
    <property type="entry name" value="FCD"/>
    <property type="match status" value="1"/>
</dbReference>
<sequence length="222" mass="24172">MNKIQRMTTAELSTDALREQILSRQILPGSRITEDAMARELGISRATVRQALNSLVLEGLLVRNPATRVLEVLSLDASDVAEIYQARRVLELAGVEASAEAPDDALLSLKQAVAQMHEAVENGDVPGFVEADAQCHARTVGFLNSHILSEAHASLMGRLRLAMTHLEADGGATSEGLAQHQEFSDLILARDIRGAKEHLARRLNIAEQQMLDSLIAPRRTAK</sequence>
<dbReference type="PANTHER" id="PTHR43537:SF5">
    <property type="entry name" value="UXU OPERON TRANSCRIPTIONAL REGULATOR"/>
    <property type="match status" value="1"/>
</dbReference>
<dbReference type="PANTHER" id="PTHR43537">
    <property type="entry name" value="TRANSCRIPTIONAL REGULATOR, GNTR FAMILY"/>
    <property type="match status" value="1"/>
</dbReference>
<keyword evidence="2" id="KW-0238">DNA-binding</keyword>
<protein>
    <submittedName>
        <fullName evidence="5">GntR family transcriptional regulator</fullName>
    </submittedName>
</protein>
<dbReference type="PROSITE" id="PS50949">
    <property type="entry name" value="HTH_GNTR"/>
    <property type="match status" value="1"/>
</dbReference>
<evidence type="ECO:0000256" key="3">
    <source>
        <dbReference type="ARBA" id="ARBA00023163"/>
    </source>
</evidence>
<reference evidence="5 6" key="1">
    <citation type="submission" date="2018-10" db="EMBL/GenBank/DDBJ databases">
        <title>Genome sequencing of Arthrobacter oryzae TNB02.</title>
        <authorList>
            <person name="Cho Y.-J."/>
            <person name="Cho A."/>
            <person name="Kim O.-S."/>
        </authorList>
    </citation>
    <scope>NUCLEOTIDE SEQUENCE [LARGE SCALE GENOMIC DNA]</scope>
    <source>
        <strain evidence="5 6">TNB02</strain>
    </source>
</reference>
<evidence type="ECO:0000313" key="6">
    <source>
        <dbReference type="Proteomes" id="UP000273807"/>
    </source>
</evidence>
<dbReference type="Pfam" id="PF00392">
    <property type="entry name" value="GntR"/>
    <property type="match status" value="1"/>
</dbReference>
<dbReference type="CDD" id="cd07377">
    <property type="entry name" value="WHTH_GntR"/>
    <property type="match status" value="1"/>
</dbReference>
<gene>
    <name evidence="5" type="ORF">D7003_16710</name>
</gene>
<dbReference type="OrthoDB" id="4164516at2"/>
<dbReference type="InterPro" id="IPR036390">
    <property type="entry name" value="WH_DNA-bd_sf"/>
</dbReference>
<comment type="caution">
    <text evidence="5">The sequence shown here is derived from an EMBL/GenBank/DDBJ whole genome shotgun (WGS) entry which is preliminary data.</text>
</comment>
<dbReference type="SUPFAM" id="SSF46785">
    <property type="entry name" value="Winged helix' DNA-binding domain"/>
    <property type="match status" value="1"/>
</dbReference>
<dbReference type="GO" id="GO:0003700">
    <property type="term" value="F:DNA-binding transcription factor activity"/>
    <property type="evidence" value="ECO:0007669"/>
    <property type="project" value="InterPro"/>
</dbReference>
<organism evidence="5 6">
    <name type="scientific">Arthrobacter oryzae</name>
    <dbReference type="NCBI Taxonomy" id="409290"/>
    <lineage>
        <taxon>Bacteria</taxon>
        <taxon>Bacillati</taxon>
        <taxon>Actinomycetota</taxon>
        <taxon>Actinomycetes</taxon>
        <taxon>Micrococcales</taxon>
        <taxon>Micrococcaceae</taxon>
        <taxon>Arthrobacter</taxon>
    </lineage>
</organism>
<dbReference type="GO" id="GO:0003677">
    <property type="term" value="F:DNA binding"/>
    <property type="evidence" value="ECO:0007669"/>
    <property type="project" value="UniProtKB-KW"/>
</dbReference>
<evidence type="ECO:0000256" key="1">
    <source>
        <dbReference type="ARBA" id="ARBA00023015"/>
    </source>
</evidence>
<dbReference type="Gene3D" id="1.20.120.530">
    <property type="entry name" value="GntR ligand-binding domain-like"/>
    <property type="match status" value="1"/>
</dbReference>
<dbReference type="Proteomes" id="UP000273807">
    <property type="component" value="Unassembled WGS sequence"/>
</dbReference>
<dbReference type="InterPro" id="IPR011711">
    <property type="entry name" value="GntR_C"/>
</dbReference>
<keyword evidence="1" id="KW-0805">Transcription regulation</keyword>
<dbReference type="EMBL" id="RBED01000135">
    <property type="protein sequence ID" value="RNL50379.1"/>
    <property type="molecule type" value="Genomic_DNA"/>
</dbReference>
<dbReference type="InterPro" id="IPR000524">
    <property type="entry name" value="Tscrpt_reg_HTH_GntR"/>
</dbReference>
<evidence type="ECO:0000259" key="4">
    <source>
        <dbReference type="PROSITE" id="PS50949"/>
    </source>
</evidence>
<evidence type="ECO:0000313" key="5">
    <source>
        <dbReference type="EMBL" id="RNL50379.1"/>
    </source>
</evidence>
<dbReference type="InterPro" id="IPR008920">
    <property type="entry name" value="TF_FadR/GntR_C"/>
</dbReference>
<proteinExistence type="predicted"/>
<keyword evidence="6" id="KW-1185">Reference proteome</keyword>
<dbReference type="AlphaFoldDB" id="A0A3N0BNR4"/>
<keyword evidence="3" id="KW-0804">Transcription</keyword>
<accession>A0A3N0BNR4</accession>